<dbReference type="InterPro" id="IPR050248">
    <property type="entry name" value="Polysacc_deacetylase_ArnD"/>
</dbReference>
<dbReference type="InterPro" id="IPR002509">
    <property type="entry name" value="NODB_dom"/>
</dbReference>
<dbReference type="PANTHER" id="PTHR10587">
    <property type="entry name" value="GLYCOSYL TRANSFERASE-RELATED"/>
    <property type="match status" value="1"/>
</dbReference>
<dbReference type="EMBL" id="BAAALT010000014">
    <property type="protein sequence ID" value="GAA1787795.1"/>
    <property type="molecule type" value="Genomic_DNA"/>
</dbReference>
<dbReference type="Pfam" id="PF01522">
    <property type="entry name" value="Polysacc_deac_1"/>
    <property type="match status" value="1"/>
</dbReference>
<evidence type="ECO:0000313" key="4">
    <source>
        <dbReference type="Proteomes" id="UP001500218"/>
    </source>
</evidence>
<proteinExistence type="predicted"/>
<reference evidence="4" key="1">
    <citation type="journal article" date="2019" name="Int. J. Syst. Evol. Microbiol.">
        <title>The Global Catalogue of Microorganisms (GCM) 10K type strain sequencing project: providing services to taxonomists for standard genome sequencing and annotation.</title>
        <authorList>
            <consortium name="The Broad Institute Genomics Platform"/>
            <consortium name="The Broad Institute Genome Sequencing Center for Infectious Disease"/>
            <person name="Wu L."/>
            <person name="Ma J."/>
        </authorList>
    </citation>
    <scope>NUCLEOTIDE SEQUENCE [LARGE SCALE GENOMIC DNA]</scope>
    <source>
        <strain evidence="4">JCM 13250</strain>
    </source>
</reference>
<evidence type="ECO:0000313" key="3">
    <source>
        <dbReference type="EMBL" id="GAA1787795.1"/>
    </source>
</evidence>
<comment type="caution">
    <text evidence="3">The sequence shown here is derived from an EMBL/GenBank/DDBJ whole genome shotgun (WGS) entry which is preliminary data.</text>
</comment>
<keyword evidence="4" id="KW-1185">Reference proteome</keyword>
<gene>
    <name evidence="3" type="ORF">GCM10009682_07240</name>
</gene>
<evidence type="ECO:0000259" key="2">
    <source>
        <dbReference type="PROSITE" id="PS51677"/>
    </source>
</evidence>
<accession>A0ABP4XTR3</accession>
<dbReference type="Proteomes" id="UP001500218">
    <property type="component" value="Unassembled WGS sequence"/>
</dbReference>
<name>A0ABP4XTR3_9ACTN</name>
<feature type="compositionally biased region" description="Pro residues" evidence="1">
    <location>
        <begin position="55"/>
        <end position="79"/>
    </location>
</feature>
<dbReference type="PROSITE" id="PS51677">
    <property type="entry name" value="NODB"/>
    <property type="match status" value="1"/>
</dbReference>
<dbReference type="CDD" id="cd10917">
    <property type="entry name" value="CE4_NodB_like_6s_7s"/>
    <property type="match status" value="1"/>
</dbReference>
<sequence>MVRNPGGPRATALFVVLVVVVGCAITRYAFVGANASSPGAAHPAPIAVPLAPRTTPAPTPAPEPSTAPPVKPVPPPKGPGPGGSLERTGSKDVALTFDDGPDVKYTPALLALLKKEHVKATFCLLGYRAKKHPDLVRRIVADGHALCNHTWDHALDLAAKKPGGGYRHSDAAIRADLKKTNDAILAAVPGARIGYFRAPGGNFTKRLVNIAASLGMKSIYWSVDPSDWDNVRYGHGTAMTRHIIAAVKRQIHPGAIVLSHDLSSPETISAYRTLLPWLKARFKLVPLP</sequence>
<organism evidence="3 4">
    <name type="scientific">Luedemannella flava</name>
    <dbReference type="NCBI Taxonomy" id="349316"/>
    <lineage>
        <taxon>Bacteria</taxon>
        <taxon>Bacillati</taxon>
        <taxon>Actinomycetota</taxon>
        <taxon>Actinomycetes</taxon>
        <taxon>Micromonosporales</taxon>
        <taxon>Micromonosporaceae</taxon>
        <taxon>Luedemannella</taxon>
    </lineage>
</organism>
<dbReference type="SUPFAM" id="SSF88713">
    <property type="entry name" value="Glycoside hydrolase/deacetylase"/>
    <property type="match status" value="1"/>
</dbReference>
<dbReference type="InterPro" id="IPR011330">
    <property type="entry name" value="Glyco_hydro/deAcase_b/a-brl"/>
</dbReference>
<protein>
    <recommendedName>
        <fullName evidence="2">NodB homology domain-containing protein</fullName>
    </recommendedName>
</protein>
<feature type="domain" description="NodB homology" evidence="2">
    <location>
        <begin position="91"/>
        <end position="287"/>
    </location>
</feature>
<dbReference type="PROSITE" id="PS51257">
    <property type="entry name" value="PROKAR_LIPOPROTEIN"/>
    <property type="match status" value="1"/>
</dbReference>
<evidence type="ECO:0000256" key="1">
    <source>
        <dbReference type="SAM" id="MobiDB-lite"/>
    </source>
</evidence>
<dbReference type="Gene3D" id="3.20.20.370">
    <property type="entry name" value="Glycoside hydrolase/deacetylase"/>
    <property type="match status" value="1"/>
</dbReference>
<feature type="region of interest" description="Disordered" evidence="1">
    <location>
        <begin position="46"/>
        <end position="96"/>
    </location>
</feature>